<feature type="domain" description="HAMP" evidence="15">
    <location>
        <begin position="174"/>
        <end position="226"/>
    </location>
</feature>
<dbReference type="InterPro" id="IPR000700">
    <property type="entry name" value="PAS-assoc_C"/>
</dbReference>
<evidence type="ECO:0000256" key="5">
    <source>
        <dbReference type="ARBA" id="ARBA00022553"/>
    </source>
</evidence>
<feature type="domain" description="Histidine kinase" evidence="13">
    <location>
        <begin position="353"/>
        <end position="570"/>
    </location>
</feature>
<keyword evidence="12" id="KW-1133">Transmembrane helix</keyword>
<evidence type="ECO:0000259" key="15">
    <source>
        <dbReference type="PROSITE" id="PS50885"/>
    </source>
</evidence>
<evidence type="ECO:0000259" key="14">
    <source>
        <dbReference type="PROSITE" id="PS50113"/>
    </source>
</evidence>
<dbReference type="InterPro" id="IPR003661">
    <property type="entry name" value="HisK_dim/P_dom"/>
</dbReference>
<protein>
    <recommendedName>
        <fullName evidence="3">histidine kinase</fullName>
        <ecNumber evidence="3">2.7.13.3</ecNumber>
    </recommendedName>
</protein>
<comment type="catalytic activity">
    <reaction evidence="1">
        <text>ATP + protein L-histidine = ADP + protein N-phospho-L-histidine.</text>
        <dbReference type="EC" id="2.7.13.3"/>
    </reaction>
</comment>
<proteinExistence type="predicted"/>
<dbReference type="Pfam" id="PF00989">
    <property type="entry name" value="PAS"/>
    <property type="match status" value="1"/>
</dbReference>
<dbReference type="Pfam" id="PF02518">
    <property type="entry name" value="HATPase_c"/>
    <property type="match status" value="1"/>
</dbReference>
<evidence type="ECO:0000256" key="10">
    <source>
        <dbReference type="ARBA" id="ARBA00023012"/>
    </source>
</evidence>
<dbReference type="InterPro" id="IPR005467">
    <property type="entry name" value="His_kinase_dom"/>
</dbReference>
<dbReference type="PRINTS" id="PR00344">
    <property type="entry name" value="BCTRLSENSOR"/>
</dbReference>
<keyword evidence="9" id="KW-0067">ATP-binding</keyword>
<evidence type="ECO:0000256" key="9">
    <source>
        <dbReference type="ARBA" id="ARBA00022840"/>
    </source>
</evidence>
<dbReference type="Pfam" id="PF00512">
    <property type="entry name" value="HisKA"/>
    <property type="match status" value="1"/>
</dbReference>
<dbReference type="SMART" id="SM00387">
    <property type="entry name" value="HATPase_c"/>
    <property type="match status" value="1"/>
</dbReference>
<keyword evidence="5" id="KW-0597">Phosphoprotein</keyword>
<dbReference type="EMBL" id="JBHUMZ010000048">
    <property type="protein sequence ID" value="MFD2639882.1"/>
    <property type="molecule type" value="Genomic_DNA"/>
</dbReference>
<keyword evidence="12" id="KW-0812">Transmembrane</keyword>
<dbReference type="Gene3D" id="6.10.340.10">
    <property type="match status" value="1"/>
</dbReference>
<dbReference type="InterPro" id="IPR003594">
    <property type="entry name" value="HATPase_dom"/>
</dbReference>
<dbReference type="CDD" id="cd00075">
    <property type="entry name" value="HATPase"/>
    <property type="match status" value="1"/>
</dbReference>
<dbReference type="PROSITE" id="PS50885">
    <property type="entry name" value="HAMP"/>
    <property type="match status" value="1"/>
</dbReference>
<dbReference type="InterPro" id="IPR036097">
    <property type="entry name" value="HisK_dim/P_sf"/>
</dbReference>
<sequence>MKGISNRKPLIIYTLIGIVFILVLGVLFVQVAKHYVTKAYEEQLHYDANFVAEDFNLNTDSSLERQQQLEHYSESFPIELVLYQTNTQEYLHTFNRNETITLNELIDHQLNLNSALRLDSRLAVVRQINENVRIIVVSEELPIEYLNTTLWSVVIILALLVGFFIWGLGNRLYENYVTPIKKASDTAKSLAEGNYKARIHDAPYGIVSELSQSINTLARNLEYITSKYRNQNDRLKTVVNNMESGLLLINEKGLTRLANEPFINNFTNKDTSILGEVYYDVIEHKELNDALQEVIFMERKKQLTIETVQGNYFEVYLAPIRNEHDSWKGVVVVCHDITKIKQLENIRKDFVANVSHELRTPITSIQGFVETLLDGNEHDEEIVKKFLNIINKESRRLNALIEDLLELSTIEKDDFTLYKSHFYVTELMHDVDQVVENQLKEKGLTRDLYVDESIALYADYNRMYQLILNLYSNAIQYTPGGGHIEWNVTLDEGYIKFQIHDNGIGIPKKNQGRIFERFYRVDQDRSRQTGGTGLGLSIVKHIVEAHEGIIKLESEEGEGTTIIVLIPQKI</sequence>
<gene>
    <name evidence="16" type="primary">pnpS</name>
    <name evidence="16" type="ORF">ACFSW4_13520</name>
</gene>
<dbReference type="InterPro" id="IPR036890">
    <property type="entry name" value="HATPase_C_sf"/>
</dbReference>
<keyword evidence="7" id="KW-0547">Nucleotide-binding</keyword>
<evidence type="ECO:0000313" key="16">
    <source>
        <dbReference type="EMBL" id="MFD2639882.1"/>
    </source>
</evidence>
<dbReference type="InterPro" id="IPR003660">
    <property type="entry name" value="HAMP_dom"/>
</dbReference>
<dbReference type="EC" id="2.7.13.3" evidence="3"/>
<reference evidence="17" key="1">
    <citation type="journal article" date="2019" name="Int. J. Syst. Evol. Microbiol.">
        <title>The Global Catalogue of Microorganisms (GCM) 10K type strain sequencing project: providing services to taxonomists for standard genome sequencing and annotation.</title>
        <authorList>
            <consortium name="The Broad Institute Genomics Platform"/>
            <consortium name="The Broad Institute Genome Sequencing Center for Infectious Disease"/>
            <person name="Wu L."/>
            <person name="Ma J."/>
        </authorList>
    </citation>
    <scope>NUCLEOTIDE SEQUENCE [LARGE SCALE GENOMIC DNA]</scope>
    <source>
        <strain evidence="17">TISTR 1571</strain>
    </source>
</reference>
<feature type="transmembrane region" description="Helical" evidence="12">
    <location>
        <begin position="12"/>
        <end position="32"/>
    </location>
</feature>
<dbReference type="RefSeq" id="WP_377329926.1">
    <property type="nucleotide sequence ID" value="NZ_JBHUMZ010000048.1"/>
</dbReference>
<comment type="caution">
    <text evidence="16">The sequence shown here is derived from an EMBL/GenBank/DDBJ whole genome shotgun (WGS) entry which is preliminary data.</text>
</comment>
<evidence type="ECO:0000313" key="17">
    <source>
        <dbReference type="Proteomes" id="UP001597452"/>
    </source>
</evidence>
<dbReference type="InterPro" id="IPR050351">
    <property type="entry name" value="BphY/WalK/GraS-like"/>
</dbReference>
<evidence type="ECO:0000256" key="6">
    <source>
        <dbReference type="ARBA" id="ARBA00022679"/>
    </source>
</evidence>
<dbReference type="PANTHER" id="PTHR45453:SF1">
    <property type="entry name" value="PHOSPHATE REGULON SENSOR PROTEIN PHOR"/>
    <property type="match status" value="1"/>
</dbReference>
<dbReference type="SUPFAM" id="SSF55874">
    <property type="entry name" value="ATPase domain of HSP90 chaperone/DNA topoisomerase II/histidine kinase"/>
    <property type="match status" value="1"/>
</dbReference>
<evidence type="ECO:0000256" key="4">
    <source>
        <dbReference type="ARBA" id="ARBA00022475"/>
    </source>
</evidence>
<keyword evidence="4" id="KW-1003">Cell membrane</keyword>
<dbReference type="SMART" id="SM00388">
    <property type="entry name" value="HisKA"/>
    <property type="match status" value="1"/>
</dbReference>
<dbReference type="Gene3D" id="3.30.565.10">
    <property type="entry name" value="Histidine kinase-like ATPase, C-terminal domain"/>
    <property type="match status" value="1"/>
</dbReference>
<dbReference type="Proteomes" id="UP001597452">
    <property type="component" value="Unassembled WGS sequence"/>
</dbReference>
<evidence type="ECO:0000259" key="13">
    <source>
        <dbReference type="PROSITE" id="PS50109"/>
    </source>
</evidence>
<evidence type="ECO:0000256" key="7">
    <source>
        <dbReference type="ARBA" id="ARBA00022741"/>
    </source>
</evidence>
<keyword evidence="10" id="KW-0902">Two-component regulatory system</keyword>
<feature type="transmembrane region" description="Helical" evidence="12">
    <location>
        <begin position="150"/>
        <end position="169"/>
    </location>
</feature>
<dbReference type="PROSITE" id="PS50113">
    <property type="entry name" value="PAC"/>
    <property type="match status" value="1"/>
</dbReference>
<dbReference type="Gene3D" id="1.10.287.130">
    <property type="match status" value="1"/>
</dbReference>
<organism evidence="16 17">
    <name type="scientific">Piscibacillus salipiscarius</name>
    <dbReference type="NCBI Taxonomy" id="299480"/>
    <lineage>
        <taxon>Bacteria</taxon>
        <taxon>Bacillati</taxon>
        <taxon>Bacillota</taxon>
        <taxon>Bacilli</taxon>
        <taxon>Bacillales</taxon>
        <taxon>Bacillaceae</taxon>
        <taxon>Piscibacillus</taxon>
    </lineage>
</organism>
<evidence type="ECO:0000256" key="12">
    <source>
        <dbReference type="SAM" id="Phobius"/>
    </source>
</evidence>
<dbReference type="CDD" id="cd06225">
    <property type="entry name" value="HAMP"/>
    <property type="match status" value="1"/>
</dbReference>
<dbReference type="GO" id="GO:0016301">
    <property type="term" value="F:kinase activity"/>
    <property type="evidence" value="ECO:0007669"/>
    <property type="project" value="UniProtKB-KW"/>
</dbReference>
<evidence type="ECO:0000256" key="2">
    <source>
        <dbReference type="ARBA" id="ARBA00004651"/>
    </source>
</evidence>
<evidence type="ECO:0000256" key="1">
    <source>
        <dbReference type="ARBA" id="ARBA00000085"/>
    </source>
</evidence>
<dbReference type="PROSITE" id="PS50109">
    <property type="entry name" value="HIS_KIN"/>
    <property type="match status" value="1"/>
</dbReference>
<dbReference type="PANTHER" id="PTHR45453">
    <property type="entry name" value="PHOSPHATE REGULON SENSOR PROTEIN PHOR"/>
    <property type="match status" value="1"/>
</dbReference>
<name>A0ABW5QDV3_9BACI</name>
<dbReference type="InterPro" id="IPR035965">
    <property type="entry name" value="PAS-like_dom_sf"/>
</dbReference>
<evidence type="ECO:0000256" key="8">
    <source>
        <dbReference type="ARBA" id="ARBA00022777"/>
    </source>
</evidence>
<keyword evidence="11 12" id="KW-0472">Membrane</keyword>
<comment type="subcellular location">
    <subcellularLocation>
        <location evidence="2">Cell membrane</location>
        <topology evidence="2">Multi-pass membrane protein</topology>
    </subcellularLocation>
</comment>
<keyword evidence="17" id="KW-1185">Reference proteome</keyword>
<dbReference type="InterPro" id="IPR004358">
    <property type="entry name" value="Sig_transdc_His_kin-like_C"/>
</dbReference>
<dbReference type="NCBIfam" id="NF046044">
    <property type="entry name" value="PnpS"/>
    <property type="match status" value="1"/>
</dbReference>
<dbReference type="CDD" id="cd00082">
    <property type="entry name" value="HisKA"/>
    <property type="match status" value="1"/>
</dbReference>
<dbReference type="Gene3D" id="3.30.450.20">
    <property type="entry name" value="PAS domain"/>
    <property type="match status" value="1"/>
</dbReference>
<feature type="domain" description="PAC" evidence="14">
    <location>
        <begin position="299"/>
        <end position="349"/>
    </location>
</feature>
<evidence type="ECO:0000256" key="3">
    <source>
        <dbReference type="ARBA" id="ARBA00012438"/>
    </source>
</evidence>
<accession>A0ABW5QDV3</accession>
<dbReference type="SUPFAM" id="SSF47384">
    <property type="entry name" value="Homodimeric domain of signal transducing histidine kinase"/>
    <property type="match status" value="1"/>
</dbReference>
<keyword evidence="6" id="KW-0808">Transferase</keyword>
<evidence type="ECO:0000256" key="11">
    <source>
        <dbReference type="ARBA" id="ARBA00023136"/>
    </source>
</evidence>
<keyword evidence="8 16" id="KW-0418">Kinase</keyword>
<dbReference type="InterPro" id="IPR013767">
    <property type="entry name" value="PAS_fold"/>
</dbReference>
<dbReference type="SUPFAM" id="SSF55785">
    <property type="entry name" value="PYP-like sensor domain (PAS domain)"/>
    <property type="match status" value="1"/>
</dbReference>